<dbReference type="PROSITE" id="PS50181">
    <property type="entry name" value="FBOX"/>
    <property type="match status" value="1"/>
</dbReference>
<dbReference type="InterPro" id="IPR001810">
    <property type="entry name" value="F-box_dom"/>
</dbReference>
<dbReference type="CDD" id="cd22160">
    <property type="entry name" value="F-box_AtFBL13-like"/>
    <property type="match status" value="1"/>
</dbReference>
<dbReference type="InterPro" id="IPR053781">
    <property type="entry name" value="F-box_AtFBL13-like"/>
</dbReference>
<feature type="domain" description="F-box" evidence="1">
    <location>
        <begin position="2"/>
        <end position="50"/>
    </location>
</feature>
<dbReference type="AlphaFoldDB" id="A0A1S3VX65"/>
<proteinExistence type="predicted"/>
<dbReference type="Gene3D" id="1.20.1280.50">
    <property type="match status" value="1"/>
</dbReference>
<dbReference type="SUPFAM" id="SSF81383">
    <property type="entry name" value="F-box domain"/>
    <property type="match status" value="1"/>
</dbReference>
<reference evidence="3" key="1">
    <citation type="submission" date="2025-08" db="UniProtKB">
        <authorList>
            <consortium name="RefSeq"/>
        </authorList>
    </citation>
    <scope>IDENTIFICATION</scope>
    <source>
        <tissue evidence="3">Leaf</tissue>
    </source>
</reference>
<dbReference type="PANTHER" id="PTHR31293">
    <property type="entry name" value="RNI-LIKE SUPERFAMILY PROTEIN"/>
    <property type="match status" value="1"/>
</dbReference>
<dbReference type="InterPro" id="IPR036047">
    <property type="entry name" value="F-box-like_dom_sf"/>
</dbReference>
<evidence type="ECO:0000313" key="3">
    <source>
        <dbReference type="RefSeq" id="XP_014522986.1"/>
    </source>
</evidence>
<dbReference type="Gene3D" id="3.80.10.10">
    <property type="entry name" value="Ribonuclease Inhibitor"/>
    <property type="match status" value="1"/>
</dbReference>
<keyword evidence="2" id="KW-1185">Reference proteome</keyword>
<evidence type="ECO:0000259" key="1">
    <source>
        <dbReference type="PROSITE" id="PS50181"/>
    </source>
</evidence>
<organism evidence="2 3">
    <name type="scientific">Vigna radiata var. radiata</name>
    <name type="common">Mung bean</name>
    <name type="synonym">Phaseolus aureus</name>
    <dbReference type="NCBI Taxonomy" id="3916"/>
    <lineage>
        <taxon>Eukaryota</taxon>
        <taxon>Viridiplantae</taxon>
        <taxon>Streptophyta</taxon>
        <taxon>Embryophyta</taxon>
        <taxon>Tracheophyta</taxon>
        <taxon>Spermatophyta</taxon>
        <taxon>Magnoliopsida</taxon>
        <taxon>eudicotyledons</taxon>
        <taxon>Gunneridae</taxon>
        <taxon>Pentapetalae</taxon>
        <taxon>rosids</taxon>
        <taxon>fabids</taxon>
        <taxon>Fabales</taxon>
        <taxon>Fabaceae</taxon>
        <taxon>Papilionoideae</taxon>
        <taxon>50 kb inversion clade</taxon>
        <taxon>NPAAA clade</taxon>
        <taxon>indigoferoid/millettioid clade</taxon>
        <taxon>Phaseoleae</taxon>
        <taxon>Vigna</taxon>
    </lineage>
</organism>
<dbReference type="PANTHER" id="PTHR31293:SF12">
    <property type="entry name" value="RNI-LIKE SUPERFAMILY PROTEIN"/>
    <property type="match status" value="1"/>
</dbReference>
<dbReference type="Pfam" id="PF24758">
    <property type="entry name" value="LRR_At5g56370"/>
    <property type="match status" value="1"/>
</dbReference>
<dbReference type="InterPro" id="IPR055411">
    <property type="entry name" value="LRR_FXL15/At3g58940/PEG3-like"/>
</dbReference>
<dbReference type="GeneID" id="106779404"/>
<dbReference type="STRING" id="3916.A0A1S3VX65"/>
<dbReference type="InterPro" id="IPR055294">
    <property type="entry name" value="FBL60-like"/>
</dbReference>
<gene>
    <name evidence="3" type="primary">LOC106779404</name>
</gene>
<dbReference type="InterPro" id="IPR032675">
    <property type="entry name" value="LRR_dom_sf"/>
</dbReference>
<dbReference type="Pfam" id="PF00646">
    <property type="entry name" value="F-box"/>
    <property type="match status" value="1"/>
</dbReference>
<dbReference type="KEGG" id="vra:106779404"/>
<name>A0A1S3VX65_VIGRR</name>
<protein>
    <submittedName>
        <fullName evidence="3">F-box/LRR-repeat protein At4g14103-like</fullName>
    </submittedName>
</protein>
<dbReference type="RefSeq" id="XP_014522986.1">
    <property type="nucleotide sequence ID" value="XM_014667500.1"/>
</dbReference>
<accession>A0A1S3VX65</accession>
<dbReference type="OrthoDB" id="1435207at2759"/>
<sequence length="280" mass="32400">MADLISSLPDEIICYILSFLSSQQVVATSVLSKRWNILWRSVPSLDFNTIDEDFWLHNGQKTVKKFYFSVGSFLVRRGDQPLHRFRLRCYPSMDITESIKTRIQTTLSGSCSVQILDLYIHPKDFFLPSMVFSFKTLVTLKLKFIIVEDMSFVDLPLLKILHLKYVYSLVEIDLSQIISGCPNLEKLKVSDLACEAKGKIIRLSKLVRASIDKLFLPLEIFKEVEVLKLNWIFQPNIYLNFDFNNLVQLQLTVALDWLLVLKMLNHCSKLQSLVICIDKV</sequence>
<dbReference type="SUPFAM" id="SSF52047">
    <property type="entry name" value="RNI-like"/>
    <property type="match status" value="1"/>
</dbReference>
<dbReference type="SMART" id="SM00256">
    <property type="entry name" value="FBOX"/>
    <property type="match status" value="1"/>
</dbReference>
<dbReference type="Proteomes" id="UP000087766">
    <property type="component" value="Unplaced"/>
</dbReference>
<evidence type="ECO:0000313" key="2">
    <source>
        <dbReference type="Proteomes" id="UP000087766"/>
    </source>
</evidence>